<dbReference type="OrthoDB" id="60033at2759"/>
<name>A0A1X6N7E4_9APHY</name>
<feature type="compositionally biased region" description="Polar residues" evidence="9">
    <location>
        <begin position="604"/>
        <end position="617"/>
    </location>
</feature>
<feature type="compositionally biased region" description="Low complexity" evidence="9">
    <location>
        <begin position="575"/>
        <end position="596"/>
    </location>
</feature>
<keyword evidence="12" id="KW-1185">Reference proteome</keyword>
<evidence type="ECO:0000256" key="7">
    <source>
        <dbReference type="ARBA" id="ARBA00062171"/>
    </source>
</evidence>
<dbReference type="GO" id="GO:0005634">
    <property type="term" value="C:nucleus"/>
    <property type="evidence" value="ECO:0007669"/>
    <property type="project" value="UniProtKB-SubCell"/>
</dbReference>
<reference evidence="11 12" key="1">
    <citation type="submission" date="2017-04" db="EMBL/GenBank/DDBJ databases">
        <title>Genome Sequence of the Model Brown-Rot Fungus Postia placenta SB12.</title>
        <authorList>
            <consortium name="DOE Joint Genome Institute"/>
            <person name="Gaskell J."/>
            <person name="Kersten P."/>
            <person name="Larrondo L.F."/>
            <person name="Canessa P."/>
            <person name="Martinez D."/>
            <person name="Hibbett D."/>
            <person name="Schmoll M."/>
            <person name="Kubicek C.P."/>
            <person name="Martinez A.T."/>
            <person name="Yadav J."/>
            <person name="Master E."/>
            <person name="Magnuson J.K."/>
            <person name="James T."/>
            <person name="Yaver D."/>
            <person name="Berka R."/>
            <person name="Labutti K."/>
            <person name="Lipzen A."/>
            <person name="Aerts A."/>
            <person name="Barry K."/>
            <person name="Henrissat B."/>
            <person name="Blanchette R."/>
            <person name="Grigoriev I."/>
            <person name="Cullen D."/>
        </authorList>
    </citation>
    <scope>NUCLEOTIDE SEQUENCE [LARGE SCALE GENOMIC DNA]</scope>
    <source>
        <strain evidence="11 12">MAD-698-R-SB12</strain>
    </source>
</reference>
<dbReference type="GO" id="GO:0043565">
    <property type="term" value="F:sequence-specific DNA binding"/>
    <property type="evidence" value="ECO:0007669"/>
    <property type="project" value="InterPro"/>
</dbReference>
<feature type="compositionally biased region" description="Gly residues" evidence="9">
    <location>
        <begin position="714"/>
        <end position="726"/>
    </location>
</feature>
<dbReference type="Proteomes" id="UP000194127">
    <property type="component" value="Unassembled WGS sequence"/>
</dbReference>
<evidence type="ECO:0000256" key="8">
    <source>
        <dbReference type="RuleBase" id="RU004020"/>
    </source>
</evidence>
<keyword evidence="6" id="KW-0539">Nucleus</keyword>
<comment type="similarity">
    <text evidence="2 8">Belongs to the HSF family.</text>
</comment>
<keyword evidence="3" id="KW-0805">Transcription regulation</keyword>
<evidence type="ECO:0000313" key="12">
    <source>
        <dbReference type="Proteomes" id="UP000194127"/>
    </source>
</evidence>
<feature type="compositionally biased region" description="Low complexity" evidence="9">
    <location>
        <begin position="274"/>
        <end position="286"/>
    </location>
</feature>
<dbReference type="InterPro" id="IPR036390">
    <property type="entry name" value="WH_DNA-bd_sf"/>
</dbReference>
<evidence type="ECO:0000256" key="2">
    <source>
        <dbReference type="ARBA" id="ARBA00006403"/>
    </source>
</evidence>
<accession>A0A1X6N7E4</accession>
<evidence type="ECO:0000256" key="4">
    <source>
        <dbReference type="ARBA" id="ARBA00023125"/>
    </source>
</evidence>
<dbReference type="PANTHER" id="PTHR10015:SF427">
    <property type="entry name" value="HEAT SHOCK FACTOR PROTEIN"/>
    <property type="match status" value="1"/>
</dbReference>
<dbReference type="SUPFAM" id="SSF46785">
    <property type="entry name" value="Winged helix' DNA-binding domain"/>
    <property type="match status" value="1"/>
</dbReference>
<dbReference type="EMBL" id="KZ110594">
    <property type="protein sequence ID" value="OSX64531.1"/>
    <property type="molecule type" value="Genomic_DNA"/>
</dbReference>
<keyword evidence="4" id="KW-0238">DNA-binding</keyword>
<feature type="region of interest" description="Disordered" evidence="9">
    <location>
        <begin position="1"/>
        <end position="28"/>
    </location>
</feature>
<feature type="region of interest" description="Disordered" evidence="9">
    <location>
        <begin position="854"/>
        <end position="907"/>
    </location>
</feature>
<feature type="compositionally biased region" description="Low complexity" evidence="9">
    <location>
        <begin position="113"/>
        <end position="122"/>
    </location>
</feature>
<dbReference type="Gene3D" id="1.10.10.10">
    <property type="entry name" value="Winged helix-like DNA-binding domain superfamily/Winged helix DNA-binding domain"/>
    <property type="match status" value="1"/>
</dbReference>
<dbReference type="STRING" id="670580.A0A1X6N7E4"/>
<feature type="region of interest" description="Disordered" evidence="9">
    <location>
        <begin position="555"/>
        <end position="624"/>
    </location>
</feature>
<dbReference type="RefSeq" id="XP_024341325.1">
    <property type="nucleotide sequence ID" value="XM_024478793.1"/>
</dbReference>
<evidence type="ECO:0000256" key="3">
    <source>
        <dbReference type="ARBA" id="ARBA00023015"/>
    </source>
</evidence>
<feature type="region of interest" description="Disordered" evidence="9">
    <location>
        <begin position="113"/>
        <end position="155"/>
    </location>
</feature>
<protein>
    <recommendedName>
        <fullName evidence="10">HSF-type DNA-binding domain-containing protein</fullName>
    </recommendedName>
</protein>
<dbReference type="InterPro" id="IPR036388">
    <property type="entry name" value="WH-like_DNA-bd_sf"/>
</dbReference>
<dbReference type="SMART" id="SM00415">
    <property type="entry name" value="HSF"/>
    <property type="match status" value="1"/>
</dbReference>
<dbReference type="InterPro" id="IPR000232">
    <property type="entry name" value="HSF_DNA-bd"/>
</dbReference>
<evidence type="ECO:0000256" key="6">
    <source>
        <dbReference type="ARBA" id="ARBA00023242"/>
    </source>
</evidence>
<dbReference type="AlphaFoldDB" id="A0A1X6N7E4"/>
<keyword evidence="5" id="KW-0804">Transcription</keyword>
<dbReference type="FunFam" id="1.10.10.10:FF:000027">
    <property type="entry name" value="Heat shock transcription factor 1"/>
    <property type="match status" value="1"/>
</dbReference>
<gene>
    <name evidence="11" type="ORF">POSPLADRAFT_1045554</name>
</gene>
<feature type="domain" description="HSF-type DNA-binding" evidence="10">
    <location>
        <begin position="419"/>
        <end position="443"/>
    </location>
</feature>
<proteinExistence type="inferred from homology"/>
<evidence type="ECO:0000256" key="1">
    <source>
        <dbReference type="ARBA" id="ARBA00004123"/>
    </source>
</evidence>
<evidence type="ECO:0000313" key="11">
    <source>
        <dbReference type="EMBL" id="OSX64531.1"/>
    </source>
</evidence>
<dbReference type="GeneID" id="36323743"/>
<sequence length="1033" mass="111236">MQTRMHAIQDPAISGPNGDGNGGTAPAEARGYGRGCDILILMKPGKPVLGTDGTHAEPDGLRERYRQGPQNVYLTWSFEDTSDWDAEDVEQTAAAGVTAQRVEWVGVVGDLSQQQGHQQWQQASHLMPPAPPHPASAFPSPSAPTSGNPLSEQPYSTYYQQHSQPAAVSAQQTPTLVDTMSADRVVDRSSLSLNLSSLSVTSPSAMSPINPSPHPSTQASTHVSPITPISPSGLHAPSHHHAHHHHHVQQPFGFAAPDHGGMRYDDTHYDYTRRLTSSRSSSSSEKSVPRKRSFGTVPALSTSVEEPAYDQTMDASPYDEVEMSYPGLDAENSPIDGSTSGGEQDDHMKPMEAQIPSSNASTHTGMSMGLLNKPLGTNNFVTKLYQMINDPKSAQFISWTELGTSFVVQNVGEFSRTILGSHFKHNNFSSFVRQLNMYGFHKINRRTSADVQTWEFSHHKFLRGRPDLLEEIKRKALEPDPALKHRVELPGEVAAQLAQAREDNRRLAVAVHAERAKVERLAVVTKAMYDVMSRSWPGSIPMPFPNELLESAGDSPNIYITSPTHGGPHPPFAPPSLSIGSSSLHSLHSLSPSSSPTAADFPSHSHTPSSLSRQPSFQHLPGYDGMHHAHAHALGHGVSSARYETALSTPLPPSPGLDFGDDGRLGAKRQRTGTAAASASEAMAKKGSRARSDSAPLGYGLNTGWAQTRPRSGSGLGPRGGGGGGGGRRDEPPVPNIGSLSRTHTLPAPVLSIPSGPKHSSNVYYHALLLTLQEQNHPFHTCVAPMYSPGLYLELVVCCLRGEADRRMNFSVQPRATVSSDATGSLPAPPLFGPARIGLWTCCSEYELEDLSIRAENEQRRGPSTNVNGRSYTTAPDGSDPRSSHGTKPRSLSLLDTFDGGRSGPRASSVCVLGQEARAKVRPHADIHPPNASGQCINEEAAQPHYGSCDTGPRPRRARHAVVLPEMGTRHTGLALTRHHRRLGRPVCGREAPRRRAFFASSAGERMSELAMARLGQASAIVAIFAIQIYLGK</sequence>
<feature type="region of interest" description="Disordered" evidence="9">
    <location>
        <begin position="199"/>
        <end position="223"/>
    </location>
</feature>
<dbReference type="PROSITE" id="PS00434">
    <property type="entry name" value="HSF_DOMAIN"/>
    <property type="match status" value="1"/>
</dbReference>
<dbReference type="PANTHER" id="PTHR10015">
    <property type="entry name" value="HEAT SHOCK TRANSCRIPTION FACTOR"/>
    <property type="match status" value="1"/>
</dbReference>
<feature type="compositionally biased region" description="Polar residues" evidence="9">
    <location>
        <begin position="862"/>
        <end position="876"/>
    </location>
</feature>
<organism evidence="11 12">
    <name type="scientific">Postia placenta MAD-698-R-SB12</name>
    <dbReference type="NCBI Taxonomy" id="670580"/>
    <lineage>
        <taxon>Eukaryota</taxon>
        <taxon>Fungi</taxon>
        <taxon>Dikarya</taxon>
        <taxon>Basidiomycota</taxon>
        <taxon>Agaricomycotina</taxon>
        <taxon>Agaricomycetes</taxon>
        <taxon>Polyporales</taxon>
        <taxon>Adustoporiaceae</taxon>
        <taxon>Rhodonia</taxon>
    </lineage>
</organism>
<dbReference type="Pfam" id="PF00447">
    <property type="entry name" value="HSF_DNA-bind"/>
    <property type="match status" value="1"/>
</dbReference>
<feature type="region of interest" description="Disordered" evidence="9">
    <location>
        <begin position="646"/>
        <end position="743"/>
    </location>
</feature>
<dbReference type="PRINTS" id="PR00056">
    <property type="entry name" value="HSFDOMAIN"/>
</dbReference>
<feature type="region of interest" description="Disordered" evidence="9">
    <location>
        <begin position="274"/>
        <end position="304"/>
    </location>
</feature>
<evidence type="ECO:0000256" key="9">
    <source>
        <dbReference type="SAM" id="MobiDB-lite"/>
    </source>
</evidence>
<feature type="compositionally biased region" description="Low complexity" evidence="9">
    <location>
        <begin position="135"/>
        <end position="146"/>
    </location>
</feature>
<evidence type="ECO:0000259" key="10">
    <source>
        <dbReference type="PROSITE" id="PS00434"/>
    </source>
</evidence>
<comment type="subcellular location">
    <subcellularLocation>
        <location evidence="1">Nucleus</location>
    </subcellularLocation>
</comment>
<comment type="subunit">
    <text evidence="7">Homotrimer. Homotrimerization increases the affinity of HSF1 to DNA. Interacts with transcriptional coregulator SSA1 on chromatin.</text>
</comment>
<dbReference type="GO" id="GO:0003700">
    <property type="term" value="F:DNA-binding transcription factor activity"/>
    <property type="evidence" value="ECO:0007669"/>
    <property type="project" value="InterPro"/>
</dbReference>
<evidence type="ECO:0000256" key="5">
    <source>
        <dbReference type="ARBA" id="ARBA00023163"/>
    </source>
</evidence>